<name>A0AA46AH56_9BACL</name>
<reference evidence="1" key="1">
    <citation type="submission" date="2017-05" db="EMBL/GenBank/DDBJ databases">
        <authorList>
            <person name="Varghese N."/>
            <person name="Submissions S."/>
        </authorList>
    </citation>
    <scope>NUCLEOTIDE SEQUENCE</scope>
    <source>
        <strain evidence="1">DSM 45262</strain>
    </source>
</reference>
<proteinExistence type="predicted"/>
<dbReference type="Proteomes" id="UP001157946">
    <property type="component" value="Unassembled WGS sequence"/>
</dbReference>
<dbReference type="AlphaFoldDB" id="A0AA46AH56"/>
<gene>
    <name evidence="1" type="ORF">SAMN06265361_1156</name>
</gene>
<evidence type="ECO:0000313" key="1">
    <source>
        <dbReference type="EMBL" id="SMP36034.1"/>
    </source>
</evidence>
<dbReference type="RefSeq" id="WP_259435572.1">
    <property type="nucleotide sequence ID" value="NZ_FXTU01000015.1"/>
</dbReference>
<comment type="caution">
    <text evidence="1">The sequence shown here is derived from an EMBL/GenBank/DDBJ whole genome shotgun (WGS) entry which is preliminary data.</text>
</comment>
<evidence type="ECO:0000313" key="2">
    <source>
        <dbReference type="Proteomes" id="UP001157946"/>
    </source>
</evidence>
<organism evidence="1 2">
    <name type="scientific">Laceyella tengchongensis</name>
    <dbReference type="NCBI Taxonomy" id="574699"/>
    <lineage>
        <taxon>Bacteria</taxon>
        <taxon>Bacillati</taxon>
        <taxon>Bacillota</taxon>
        <taxon>Bacilli</taxon>
        <taxon>Bacillales</taxon>
        <taxon>Thermoactinomycetaceae</taxon>
        <taxon>Laceyella</taxon>
    </lineage>
</organism>
<dbReference type="EMBL" id="FXTU01000015">
    <property type="protein sequence ID" value="SMP36034.1"/>
    <property type="molecule type" value="Genomic_DNA"/>
</dbReference>
<sequence>MPRWLLFFLRAMTVNRDAQFYKDLHTLETIKKKKRKRNHLRRVK</sequence>
<protein>
    <submittedName>
        <fullName evidence="1">Uncharacterized protein</fullName>
    </submittedName>
</protein>
<keyword evidence="2" id="KW-1185">Reference proteome</keyword>
<accession>A0AA46AH56</accession>